<dbReference type="STRING" id="1300342.I596_3543"/>
<dbReference type="PATRIC" id="fig|1300342.3.peg.3463"/>
<dbReference type="SMART" id="SM00953">
    <property type="entry name" value="RES"/>
    <property type="match status" value="1"/>
</dbReference>
<name>A0A160DYM2_9GAMM</name>
<gene>
    <name evidence="2" type="ORF">I596_3543</name>
</gene>
<dbReference type="KEGG" id="dko:I596_3543"/>
<feature type="domain" description="RES" evidence="1">
    <location>
        <begin position="75"/>
        <end position="199"/>
    </location>
</feature>
<dbReference type="Pfam" id="PF08808">
    <property type="entry name" value="RES"/>
    <property type="match status" value="1"/>
</dbReference>
<organism evidence="2 3">
    <name type="scientific">Dokdonella koreensis DS-123</name>
    <dbReference type="NCBI Taxonomy" id="1300342"/>
    <lineage>
        <taxon>Bacteria</taxon>
        <taxon>Pseudomonadati</taxon>
        <taxon>Pseudomonadota</taxon>
        <taxon>Gammaproteobacteria</taxon>
        <taxon>Lysobacterales</taxon>
        <taxon>Rhodanobacteraceae</taxon>
        <taxon>Dokdonella</taxon>
    </lineage>
</organism>
<evidence type="ECO:0000313" key="2">
    <source>
        <dbReference type="EMBL" id="ANB19531.1"/>
    </source>
</evidence>
<sequence length="221" mass="24745">MPIANVQWRPAHRIVSSRFPPVSLWDRIADPADYEALAVLEGLTNPRLREELGQLAQVPAARRVSGPGTTPVMAAFTHVDPAGSRFSDGSYGVFYAARAIETAIEETRYHRERFLASTREPPIELTMRCYAMDVRAQFHDLRGGYPQAHDPDDYAAGRALGRRLREAGSNGLVYDSVRHAGGECIAAFWPDQVGPCRQTQHLGYYWDGRRISHVVRKTLID</sequence>
<accession>A0A160DYM2</accession>
<evidence type="ECO:0000259" key="1">
    <source>
        <dbReference type="SMART" id="SM00953"/>
    </source>
</evidence>
<dbReference type="EMBL" id="CP015249">
    <property type="protein sequence ID" value="ANB19531.1"/>
    <property type="molecule type" value="Genomic_DNA"/>
</dbReference>
<keyword evidence="3" id="KW-1185">Reference proteome</keyword>
<evidence type="ECO:0000313" key="3">
    <source>
        <dbReference type="Proteomes" id="UP000076830"/>
    </source>
</evidence>
<dbReference type="RefSeq" id="WP_223303858.1">
    <property type="nucleotide sequence ID" value="NZ_CP015249.1"/>
</dbReference>
<reference evidence="2 3" key="1">
    <citation type="submission" date="2016-04" db="EMBL/GenBank/DDBJ databases">
        <title>Complete genome sequence of Dokdonella koreensis DS-123T.</title>
        <authorList>
            <person name="Kim J.F."/>
            <person name="Lee H."/>
            <person name="Kwak M.-J."/>
        </authorList>
    </citation>
    <scope>NUCLEOTIDE SEQUENCE [LARGE SCALE GENOMIC DNA]</scope>
    <source>
        <strain evidence="2 3">DS-123</strain>
    </source>
</reference>
<protein>
    <recommendedName>
        <fullName evidence="1">RES domain-containing protein</fullName>
    </recommendedName>
</protein>
<dbReference type="InterPro" id="IPR014914">
    <property type="entry name" value="RES_dom"/>
</dbReference>
<dbReference type="AlphaFoldDB" id="A0A160DYM2"/>
<dbReference type="Proteomes" id="UP000076830">
    <property type="component" value="Chromosome"/>
</dbReference>
<proteinExistence type="predicted"/>